<evidence type="ECO:0000313" key="8">
    <source>
        <dbReference type="Proteomes" id="UP000823749"/>
    </source>
</evidence>
<evidence type="ECO:0000256" key="2">
    <source>
        <dbReference type="ARBA" id="ARBA00022723"/>
    </source>
</evidence>
<dbReference type="Gene3D" id="3.40.50.1220">
    <property type="entry name" value="TPP-binding domain"/>
    <property type="match status" value="1"/>
</dbReference>
<dbReference type="EMBL" id="JACTNZ010000005">
    <property type="protein sequence ID" value="KAG5547602.1"/>
    <property type="molecule type" value="Genomic_DNA"/>
</dbReference>
<keyword evidence="2" id="KW-0479">Metal-binding</keyword>
<reference evidence="7" key="1">
    <citation type="submission" date="2020-08" db="EMBL/GenBank/DDBJ databases">
        <title>Plant Genome Project.</title>
        <authorList>
            <person name="Zhang R.-G."/>
        </authorList>
    </citation>
    <scope>NUCLEOTIDE SEQUENCE</scope>
    <source>
        <strain evidence="7">WSP0</strain>
        <tissue evidence="7">Leaf</tissue>
    </source>
</reference>
<accession>A0AAV6K5L0</accession>
<dbReference type="GO" id="GO:0016829">
    <property type="term" value="F:lyase activity"/>
    <property type="evidence" value="ECO:0007669"/>
    <property type="project" value="UniProtKB-KW"/>
</dbReference>
<dbReference type="AlphaFoldDB" id="A0AAV6K5L0"/>
<dbReference type="GO" id="GO:0000287">
    <property type="term" value="F:magnesium ion binding"/>
    <property type="evidence" value="ECO:0007669"/>
    <property type="project" value="InterPro"/>
</dbReference>
<feature type="domain" description="Thiamine pyrophosphate enzyme central" evidence="6">
    <location>
        <begin position="4"/>
        <end position="126"/>
    </location>
</feature>
<dbReference type="SUPFAM" id="SSF52467">
    <property type="entry name" value="DHS-like NAD/FAD-binding domain"/>
    <property type="match status" value="1"/>
</dbReference>
<proteinExistence type="predicted"/>
<organism evidence="7 8">
    <name type="scientific">Rhododendron griersonianum</name>
    <dbReference type="NCBI Taxonomy" id="479676"/>
    <lineage>
        <taxon>Eukaryota</taxon>
        <taxon>Viridiplantae</taxon>
        <taxon>Streptophyta</taxon>
        <taxon>Embryophyta</taxon>
        <taxon>Tracheophyta</taxon>
        <taxon>Spermatophyta</taxon>
        <taxon>Magnoliopsida</taxon>
        <taxon>eudicotyledons</taxon>
        <taxon>Gunneridae</taxon>
        <taxon>Pentapetalae</taxon>
        <taxon>asterids</taxon>
        <taxon>Ericales</taxon>
        <taxon>Ericaceae</taxon>
        <taxon>Ericoideae</taxon>
        <taxon>Rhodoreae</taxon>
        <taxon>Rhododendron</taxon>
    </lineage>
</organism>
<dbReference type="GO" id="GO:0030976">
    <property type="term" value="F:thiamine pyrophosphate binding"/>
    <property type="evidence" value="ECO:0007669"/>
    <property type="project" value="InterPro"/>
</dbReference>
<dbReference type="InterPro" id="IPR012000">
    <property type="entry name" value="Thiamin_PyroP_enz_cen_dom"/>
</dbReference>
<evidence type="ECO:0000313" key="7">
    <source>
        <dbReference type="EMBL" id="KAG5547602.1"/>
    </source>
</evidence>
<dbReference type="GO" id="GO:0001561">
    <property type="term" value="P:fatty acid alpha-oxidation"/>
    <property type="evidence" value="ECO:0007669"/>
    <property type="project" value="TreeGrafter"/>
</dbReference>
<comment type="cofactor">
    <cofactor evidence="1">
        <name>thiamine diphosphate</name>
        <dbReference type="ChEBI" id="CHEBI:58937"/>
    </cofactor>
</comment>
<keyword evidence="3" id="KW-0460">Magnesium</keyword>
<keyword evidence="4" id="KW-0786">Thiamine pyrophosphate</keyword>
<evidence type="ECO:0000256" key="5">
    <source>
        <dbReference type="ARBA" id="ARBA00023239"/>
    </source>
</evidence>
<dbReference type="Pfam" id="PF00205">
    <property type="entry name" value="TPP_enzyme_M"/>
    <property type="match status" value="1"/>
</dbReference>
<name>A0AAV6K5L0_9ERIC</name>
<evidence type="ECO:0000256" key="3">
    <source>
        <dbReference type="ARBA" id="ARBA00022842"/>
    </source>
</evidence>
<dbReference type="InterPro" id="IPR045025">
    <property type="entry name" value="HACL1-like"/>
</dbReference>
<keyword evidence="8" id="KW-1185">Reference proteome</keyword>
<dbReference type="InterPro" id="IPR029035">
    <property type="entry name" value="DHS-like_NAD/FAD-binding_dom"/>
</dbReference>
<evidence type="ECO:0000259" key="6">
    <source>
        <dbReference type="Pfam" id="PF00205"/>
    </source>
</evidence>
<dbReference type="PANTHER" id="PTHR43710:SF2">
    <property type="entry name" value="2-HYDROXYACYL-COA LYASE 1"/>
    <property type="match status" value="1"/>
</dbReference>
<dbReference type="GO" id="GO:0005777">
    <property type="term" value="C:peroxisome"/>
    <property type="evidence" value="ECO:0007669"/>
    <property type="project" value="TreeGrafter"/>
</dbReference>
<dbReference type="PANTHER" id="PTHR43710">
    <property type="entry name" value="2-HYDROXYACYL-COA LYASE"/>
    <property type="match status" value="1"/>
</dbReference>
<comment type="caution">
    <text evidence="7">The sequence shown here is derived from an EMBL/GenBank/DDBJ whole genome shotgun (WGS) entry which is preliminary data.</text>
</comment>
<keyword evidence="5" id="KW-0456">Lyase</keyword>
<evidence type="ECO:0000256" key="1">
    <source>
        <dbReference type="ARBA" id="ARBA00001964"/>
    </source>
</evidence>
<evidence type="ECO:0000256" key="4">
    <source>
        <dbReference type="ARBA" id="ARBA00023052"/>
    </source>
</evidence>
<protein>
    <recommendedName>
        <fullName evidence="6">Thiamine pyrophosphate enzyme central domain-containing protein</fullName>
    </recommendedName>
</protein>
<sequence length="368" mass="40220">MSEIEKAVSLLRHAERPLIVFGKGAAIARAENGLKKLVETTGIPFLPTPMGKGLLPDTHELAATTARSVAIGKCDVALVVGARLNWLLHFGELPKGSKDVQFILVDISKEEIELRKPCLDLVGDAAKDPLTMIVYNGSMKKLMRNVMIWMFGDVHQTPPMAIETPPMATETPPGQCATMGTETPPMAIETPSMATETPPGRSQESPYVINNFGKQLNYCISSFPLKDAKITFSPKSVYSCRSGGPEAAIAQTFPLGVGTEPLQSKGGCCMPPPYCGFEQNNLTWVIPQAGRYADDVNCVRWDSDKRKLCYDCETCQAVYIYTSEDNWTFHALEPCLGALVLIACFFFTFPDEWGNNRSGGRAANNRSV</sequence>
<gene>
    <name evidence="7" type="ORF">RHGRI_013336</name>
</gene>
<dbReference type="Proteomes" id="UP000823749">
    <property type="component" value="Chromosome 5"/>
</dbReference>